<evidence type="ECO:0000256" key="1">
    <source>
        <dbReference type="ARBA" id="ARBA00022656"/>
    </source>
</evidence>
<comment type="caution">
    <text evidence="6">The sequence shown here is derived from an EMBL/GenBank/DDBJ whole genome shotgun (WGS) entry which is preliminary data.</text>
</comment>
<evidence type="ECO:0000259" key="4">
    <source>
        <dbReference type="PROSITE" id="PS50234"/>
    </source>
</evidence>
<dbReference type="GO" id="GO:0090729">
    <property type="term" value="F:toxin activity"/>
    <property type="evidence" value="ECO:0007669"/>
    <property type="project" value="UniProtKB-KW"/>
</dbReference>
<feature type="compositionally biased region" description="Basic residues" evidence="3">
    <location>
        <begin position="270"/>
        <end position="279"/>
    </location>
</feature>
<dbReference type="SMART" id="SM00327">
    <property type="entry name" value="VWA"/>
    <property type="match status" value="1"/>
</dbReference>
<accession>A0A9W9ZTQ8</accession>
<feature type="domain" description="VWFA" evidence="4">
    <location>
        <begin position="6"/>
        <end position="184"/>
    </location>
</feature>
<evidence type="ECO:0000256" key="3">
    <source>
        <dbReference type="SAM" id="MobiDB-lite"/>
    </source>
</evidence>
<dbReference type="InterPro" id="IPR036465">
    <property type="entry name" value="vWFA_dom_sf"/>
</dbReference>
<keyword evidence="7" id="KW-1185">Reference proteome</keyword>
<dbReference type="InterPro" id="IPR002035">
    <property type="entry name" value="VWF_A"/>
</dbReference>
<comment type="caution">
    <text evidence="2">Lacks conserved residue(s) required for the propagation of feature annotation.</text>
</comment>
<gene>
    <name evidence="6" type="ORF">OS493_013843</name>
</gene>
<dbReference type="SUPFAM" id="SSF53300">
    <property type="entry name" value="vWA-like"/>
    <property type="match status" value="1"/>
</dbReference>
<dbReference type="PROSITE" id="PS50234">
    <property type="entry name" value="VWFA"/>
    <property type="match status" value="1"/>
</dbReference>
<organism evidence="6 7">
    <name type="scientific">Desmophyllum pertusum</name>
    <dbReference type="NCBI Taxonomy" id="174260"/>
    <lineage>
        <taxon>Eukaryota</taxon>
        <taxon>Metazoa</taxon>
        <taxon>Cnidaria</taxon>
        <taxon>Anthozoa</taxon>
        <taxon>Hexacorallia</taxon>
        <taxon>Scleractinia</taxon>
        <taxon>Caryophylliina</taxon>
        <taxon>Caryophylliidae</taxon>
        <taxon>Desmophyllum</taxon>
    </lineage>
</organism>
<evidence type="ECO:0000259" key="5">
    <source>
        <dbReference type="PROSITE" id="PS51670"/>
    </source>
</evidence>
<evidence type="ECO:0008006" key="8">
    <source>
        <dbReference type="Google" id="ProtNLM"/>
    </source>
</evidence>
<feature type="domain" description="ShKT" evidence="5">
    <location>
        <begin position="323"/>
        <end position="362"/>
    </location>
</feature>
<dbReference type="CDD" id="cd01450">
    <property type="entry name" value="vWFA_subfamily_ECM"/>
    <property type="match status" value="1"/>
</dbReference>
<dbReference type="InterPro" id="IPR050525">
    <property type="entry name" value="ECM_Assembly_Org"/>
</dbReference>
<feature type="compositionally biased region" description="Basic and acidic residues" evidence="3">
    <location>
        <begin position="243"/>
        <end position="253"/>
    </location>
</feature>
<dbReference type="PANTHER" id="PTHR24020">
    <property type="entry name" value="COLLAGEN ALPHA"/>
    <property type="match status" value="1"/>
</dbReference>
<evidence type="ECO:0000313" key="6">
    <source>
        <dbReference type="EMBL" id="KAJ7385809.1"/>
    </source>
</evidence>
<evidence type="ECO:0000313" key="7">
    <source>
        <dbReference type="Proteomes" id="UP001163046"/>
    </source>
</evidence>
<dbReference type="Pfam" id="PF00092">
    <property type="entry name" value="VWA"/>
    <property type="match status" value="1"/>
</dbReference>
<dbReference type="OrthoDB" id="5990645at2759"/>
<keyword evidence="1" id="KW-0800">Toxin</keyword>
<dbReference type="EMBL" id="MU825879">
    <property type="protein sequence ID" value="KAJ7385809.1"/>
    <property type="molecule type" value="Genomic_DNA"/>
</dbReference>
<dbReference type="InterPro" id="IPR003582">
    <property type="entry name" value="ShKT_dom"/>
</dbReference>
<feature type="region of interest" description="Disordered" evidence="3">
    <location>
        <begin position="217"/>
        <end position="301"/>
    </location>
</feature>
<dbReference type="PANTHER" id="PTHR24020:SF20">
    <property type="entry name" value="PH DOMAIN-CONTAINING PROTEIN"/>
    <property type="match status" value="1"/>
</dbReference>
<dbReference type="Gene3D" id="3.40.50.410">
    <property type="entry name" value="von Willebrand factor, type A domain"/>
    <property type="match status" value="1"/>
</dbReference>
<proteinExistence type="predicted"/>
<sequence>MEVILDLAFLIDGSSAVGNEQNFKQILNFVSAVAHSFSIGHGMTRVGVVVFSLEAFVIFNFHTYFDIQNIDQALTSVQYPGTDGPGTYIGRGLHVAKHYLFSNSGRAHVPRAIVLLAAGRSIDDVITPSMDIRSYGVEMFCVGVGNLYSKLQLHAMASSPHSEHIFRGDYVQMGRTAQQVVTKILKGISVHYCRPCYDGHQELCDYCPSEFQDENDEEEDGFKRHHHHHRHNHSRVRTQPVSGERRHPKDKRPTAKTTGDYEIDQSKLFKPTKNHHSHHTQPYNDAKYGINSDELHSTTNPDSAYYGEYTFDDGKMTIEDNDCKDYSDDCNDYASRGYCSEYAPTSSIGTINMMCKRACGTCSSNTTPKEKQDTYEVMEKDSFYKKGAIEKSQNKKPNHLGHRLNKL</sequence>
<dbReference type="PROSITE" id="PS51670">
    <property type="entry name" value="SHKT"/>
    <property type="match status" value="1"/>
</dbReference>
<reference evidence="6" key="1">
    <citation type="submission" date="2023-01" db="EMBL/GenBank/DDBJ databases">
        <title>Genome assembly of the deep-sea coral Lophelia pertusa.</title>
        <authorList>
            <person name="Herrera S."/>
            <person name="Cordes E."/>
        </authorList>
    </citation>
    <scope>NUCLEOTIDE SEQUENCE</scope>
    <source>
        <strain evidence="6">USNM1676648</strain>
        <tissue evidence="6">Polyp</tissue>
    </source>
</reference>
<feature type="region of interest" description="Disordered" evidence="3">
    <location>
        <begin position="387"/>
        <end position="407"/>
    </location>
</feature>
<feature type="compositionally biased region" description="Basic residues" evidence="3">
    <location>
        <begin position="223"/>
        <end position="236"/>
    </location>
</feature>
<feature type="compositionally biased region" description="Basic residues" evidence="3">
    <location>
        <begin position="394"/>
        <end position="407"/>
    </location>
</feature>
<name>A0A9W9ZTQ8_9CNID</name>
<dbReference type="Proteomes" id="UP001163046">
    <property type="component" value="Unassembled WGS sequence"/>
</dbReference>
<evidence type="ECO:0000256" key="2">
    <source>
        <dbReference type="PROSITE-ProRule" id="PRU01005"/>
    </source>
</evidence>
<dbReference type="AlphaFoldDB" id="A0A9W9ZTQ8"/>
<protein>
    <recommendedName>
        <fullName evidence="8">VWFA domain-containing protein</fullName>
    </recommendedName>
</protein>